<keyword evidence="3" id="KW-1185">Reference proteome</keyword>
<reference evidence="2 3" key="1">
    <citation type="submission" date="2024-04" db="EMBL/GenBank/DDBJ databases">
        <title>Tritrichomonas musculus Genome.</title>
        <authorList>
            <person name="Alves-Ferreira E."/>
            <person name="Grigg M."/>
            <person name="Lorenzi H."/>
            <person name="Galac M."/>
        </authorList>
    </citation>
    <scope>NUCLEOTIDE SEQUENCE [LARGE SCALE GENOMIC DNA]</scope>
    <source>
        <strain evidence="2 3">EAF2021</strain>
    </source>
</reference>
<accession>A0ABR2HA18</accession>
<feature type="compositionally biased region" description="Acidic residues" evidence="1">
    <location>
        <begin position="43"/>
        <end position="59"/>
    </location>
</feature>
<gene>
    <name evidence="2" type="ORF">M9Y10_025270</name>
</gene>
<dbReference type="Proteomes" id="UP001470230">
    <property type="component" value="Unassembled WGS sequence"/>
</dbReference>
<comment type="caution">
    <text evidence="2">The sequence shown here is derived from an EMBL/GenBank/DDBJ whole genome shotgun (WGS) entry which is preliminary data.</text>
</comment>
<evidence type="ECO:0000256" key="1">
    <source>
        <dbReference type="SAM" id="MobiDB-lite"/>
    </source>
</evidence>
<dbReference type="EMBL" id="JAPFFF010000036">
    <property type="protein sequence ID" value="KAK8843079.1"/>
    <property type="molecule type" value="Genomic_DNA"/>
</dbReference>
<proteinExistence type="predicted"/>
<evidence type="ECO:0000313" key="2">
    <source>
        <dbReference type="EMBL" id="KAK8843079.1"/>
    </source>
</evidence>
<organism evidence="2 3">
    <name type="scientific">Tritrichomonas musculus</name>
    <dbReference type="NCBI Taxonomy" id="1915356"/>
    <lineage>
        <taxon>Eukaryota</taxon>
        <taxon>Metamonada</taxon>
        <taxon>Parabasalia</taxon>
        <taxon>Tritrichomonadida</taxon>
        <taxon>Tritrichomonadidae</taxon>
        <taxon>Tritrichomonas</taxon>
    </lineage>
</organism>
<sequence>MSEDKYLQRLQKIERQINYLTAHMKRIDKERKRSLKILRNALEESDSYDSFDEPEPEPEPEPKPEPIPEPEPIPPPEPEPLPEPVHQPLPEPILRPEPIPLTQPVQKKIPIKNLKELKLTKKRQVFQEINRRFGEFVQSISEEERQSGFIMTQLRERISKYFAVSDLSNNGIGKLSSFNLYFYSKKIREGATCFRFYYLRNPYINANNS</sequence>
<feature type="region of interest" description="Disordered" evidence="1">
    <location>
        <begin position="38"/>
        <end position="101"/>
    </location>
</feature>
<feature type="compositionally biased region" description="Pro residues" evidence="1">
    <location>
        <begin position="67"/>
        <end position="101"/>
    </location>
</feature>
<name>A0ABR2HA18_9EUKA</name>
<evidence type="ECO:0000313" key="3">
    <source>
        <dbReference type="Proteomes" id="UP001470230"/>
    </source>
</evidence>
<protein>
    <submittedName>
        <fullName evidence="2">Uncharacterized protein</fullName>
    </submittedName>
</protein>